<feature type="transmembrane region" description="Helical" evidence="1">
    <location>
        <begin position="34"/>
        <end position="55"/>
    </location>
</feature>
<reference evidence="2 3" key="1">
    <citation type="submission" date="2018-09" db="EMBL/GenBank/DDBJ databases">
        <title>Metagenome Assembled Genomes from an Advanced Water Purification Facility.</title>
        <authorList>
            <person name="Stamps B.W."/>
            <person name="Spear J.R."/>
        </authorList>
    </citation>
    <scope>NUCLEOTIDE SEQUENCE [LARGE SCALE GENOMIC DNA]</scope>
    <source>
        <strain evidence="2">Bin_42_2</strain>
    </source>
</reference>
<evidence type="ECO:0000313" key="3">
    <source>
        <dbReference type="Proteomes" id="UP000321374"/>
    </source>
</evidence>
<dbReference type="AlphaFoldDB" id="A0A5C7WJA9"/>
<organism evidence="2 3">
    <name type="scientific">Methylophilus methylotrophus</name>
    <name type="common">Bacterium W3A1</name>
    <dbReference type="NCBI Taxonomy" id="17"/>
    <lineage>
        <taxon>Bacteria</taxon>
        <taxon>Pseudomonadati</taxon>
        <taxon>Pseudomonadota</taxon>
        <taxon>Betaproteobacteria</taxon>
        <taxon>Nitrosomonadales</taxon>
        <taxon>Methylophilaceae</taxon>
        <taxon>Methylophilus</taxon>
    </lineage>
</organism>
<name>A0A5C7WJA9_METME</name>
<dbReference type="Proteomes" id="UP000321374">
    <property type="component" value="Unassembled WGS sequence"/>
</dbReference>
<keyword evidence="1" id="KW-0812">Transmembrane</keyword>
<comment type="caution">
    <text evidence="2">The sequence shown here is derived from an EMBL/GenBank/DDBJ whole genome shotgun (WGS) entry which is preliminary data.</text>
</comment>
<dbReference type="RefSeq" id="WP_124551928.1">
    <property type="nucleotide sequence ID" value="NZ_CP033953.1"/>
</dbReference>
<evidence type="ECO:0000313" key="2">
    <source>
        <dbReference type="EMBL" id="TXI36982.1"/>
    </source>
</evidence>
<evidence type="ECO:0000256" key="1">
    <source>
        <dbReference type="SAM" id="Phobius"/>
    </source>
</evidence>
<keyword evidence="1" id="KW-1133">Transmembrane helix</keyword>
<sequence length="93" mass="10875">MATKLLFLLIMLFMANLGWVSDKWLGLVGTVSQLWQRFVALLPAYFITLGIAYLVERFVMGQVWPQGWEYYSITLCVFLVLSFPGFVYRVLWK</sequence>
<accession>A0A5C7WJA9</accession>
<dbReference type="EMBL" id="SSGG01000071">
    <property type="protein sequence ID" value="TXI36982.1"/>
    <property type="molecule type" value="Genomic_DNA"/>
</dbReference>
<dbReference type="InterPro" id="IPR016768">
    <property type="entry name" value="UCP019883"/>
</dbReference>
<dbReference type="OrthoDB" id="5785537at2"/>
<dbReference type="STRING" id="1122236.GCA_000378225_00727"/>
<keyword evidence="1" id="KW-0472">Membrane</keyword>
<protein>
    <submittedName>
        <fullName evidence="2">DUF2818 family protein</fullName>
    </submittedName>
</protein>
<gene>
    <name evidence="2" type="ORF">E6Q51_04375</name>
</gene>
<proteinExistence type="predicted"/>
<feature type="transmembrane region" description="Helical" evidence="1">
    <location>
        <begin position="67"/>
        <end position="91"/>
    </location>
</feature>
<dbReference type="Pfam" id="PF10993">
    <property type="entry name" value="DUF2818"/>
    <property type="match status" value="1"/>
</dbReference>